<dbReference type="PANTHER" id="PTHR48109">
    <property type="entry name" value="DIHYDROOROTATE DEHYDROGENASE (QUINONE), MITOCHONDRIAL-RELATED"/>
    <property type="match status" value="1"/>
</dbReference>
<dbReference type="PROSITE" id="PS51379">
    <property type="entry name" value="4FE4S_FER_2"/>
    <property type="match status" value="2"/>
</dbReference>
<dbReference type="Pfam" id="PF01180">
    <property type="entry name" value="DHO_dh"/>
    <property type="match status" value="1"/>
</dbReference>
<dbReference type="AlphaFoldDB" id="A0A117M2I1"/>
<organism evidence="14 15">
    <name type="scientific">Mesotoga prima</name>
    <dbReference type="NCBI Taxonomy" id="1184387"/>
    <lineage>
        <taxon>Bacteria</taxon>
        <taxon>Thermotogati</taxon>
        <taxon>Thermotogota</taxon>
        <taxon>Thermotogae</taxon>
        <taxon>Kosmotogales</taxon>
        <taxon>Kosmotogaceae</taxon>
        <taxon>Mesotoga</taxon>
    </lineage>
</organism>
<keyword evidence="4" id="KW-0285">Flavoprotein</keyword>
<dbReference type="InterPro" id="IPR001295">
    <property type="entry name" value="Dihydroorotate_DH_CS"/>
</dbReference>
<dbReference type="PATRIC" id="fig|1184387.3.peg.1173"/>
<dbReference type="Proteomes" id="UP000054092">
    <property type="component" value="Unassembled WGS sequence"/>
</dbReference>
<keyword evidence="9" id="KW-0408">Iron</keyword>
<evidence type="ECO:0000313" key="14">
    <source>
        <dbReference type="EMBL" id="KUK80769.1"/>
    </source>
</evidence>
<evidence type="ECO:0000256" key="12">
    <source>
        <dbReference type="ARBA" id="ARBA00032722"/>
    </source>
</evidence>
<dbReference type="Gene3D" id="3.30.70.20">
    <property type="match status" value="2"/>
</dbReference>
<dbReference type="Gene3D" id="3.20.20.70">
    <property type="entry name" value="Aldolase class I"/>
    <property type="match status" value="1"/>
</dbReference>
<dbReference type="GO" id="GO:0005737">
    <property type="term" value="C:cytoplasm"/>
    <property type="evidence" value="ECO:0007669"/>
    <property type="project" value="InterPro"/>
</dbReference>
<keyword evidence="7" id="KW-0665">Pyrimidine biosynthesis</keyword>
<comment type="cofactor">
    <cofactor evidence="1">
        <name>FMN</name>
        <dbReference type="ChEBI" id="CHEBI:58210"/>
    </cofactor>
</comment>
<dbReference type="SUPFAM" id="SSF54862">
    <property type="entry name" value="4Fe-4S ferredoxins"/>
    <property type="match status" value="1"/>
</dbReference>
<comment type="similarity">
    <text evidence="3">Belongs to the dihydropyrimidine dehydrogenase family.</text>
</comment>
<dbReference type="PROSITE" id="PS00198">
    <property type="entry name" value="4FE4S_FER_1"/>
    <property type="match status" value="2"/>
</dbReference>
<evidence type="ECO:0000256" key="11">
    <source>
        <dbReference type="ARBA" id="ARBA00030119"/>
    </source>
</evidence>
<name>A0A117M2I1_9BACT</name>
<keyword evidence="10" id="KW-0411">Iron-sulfur</keyword>
<evidence type="ECO:0000256" key="4">
    <source>
        <dbReference type="ARBA" id="ARBA00022630"/>
    </source>
</evidence>
<feature type="domain" description="4Fe-4S ferredoxin-type" evidence="13">
    <location>
        <begin position="283"/>
        <end position="310"/>
    </location>
</feature>
<evidence type="ECO:0000256" key="5">
    <source>
        <dbReference type="ARBA" id="ARBA00022643"/>
    </source>
</evidence>
<comment type="caution">
    <text evidence="14">The sequence shown here is derived from an EMBL/GenBank/DDBJ whole genome shotgun (WGS) entry which is preliminary data.</text>
</comment>
<dbReference type="UniPathway" id="UPA00070"/>
<dbReference type="EMBL" id="LGGP01000114">
    <property type="protein sequence ID" value="KUK80769.1"/>
    <property type="molecule type" value="Genomic_DNA"/>
</dbReference>
<dbReference type="GO" id="GO:0046872">
    <property type="term" value="F:metal ion binding"/>
    <property type="evidence" value="ECO:0007669"/>
    <property type="project" value="UniProtKB-KW"/>
</dbReference>
<dbReference type="InterPro" id="IPR050074">
    <property type="entry name" value="DHO_dehydrogenase"/>
</dbReference>
<keyword evidence="6" id="KW-0479">Metal-binding</keyword>
<reference evidence="15" key="1">
    <citation type="journal article" date="2015" name="MBio">
        <title>Genome-Resolved Metagenomic Analysis Reveals Roles for Candidate Phyla and Other Microbial Community Members in Biogeochemical Transformations in Oil Reservoirs.</title>
        <authorList>
            <person name="Hu P."/>
            <person name="Tom L."/>
            <person name="Singh A."/>
            <person name="Thomas B.C."/>
            <person name="Baker B.J."/>
            <person name="Piceno Y.M."/>
            <person name="Andersen G.L."/>
            <person name="Banfield J.F."/>
        </authorList>
    </citation>
    <scope>NUCLEOTIDE SEQUENCE [LARGE SCALE GENOMIC DNA]</scope>
</reference>
<feature type="non-terminal residue" evidence="14">
    <location>
        <position position="1"/>
    </location>
</feature>
<evidence type="ECO:0000256" key="9">
    <source>
        <dbReference type="ARBA" id="ARBA00023004"/>
    </source>
</evidence>
<evidence type="ECO:0000256" key="7">
    <source>
        <dbReference type="ARBA" id="ARBA00022975"/>
    </source>
</evidence>
<dbReference type="Pfam" id="PF12838">
    <property type="entry name" value="Fer4_7"/>
    <property type="match status" value="1"/>
</dbReference>
<dbReference type="PROSITE" id="PS00912">
    <property type="entry name" value="DHODEHASE_2"/>
    <property type="match status" value="1"/>
</dbReference>
<evidence type="ECO:0000256" key="2">
    <source>
        <dbReference type="ARBA" id="ARBA00004725"/>
    </source>
</evidence>
<dbReference type="PANTHER" id="PTHR48109:SF1">
    <property type="entry name" value="DIHYDROOROTATE DEHYDROGENASE (FUMARATE)"/>
    <property type="match status" value="1"/>
</dbReference>
<evidence type="ECO:0000256" key="10">
    <source>
        <dbReference type="ARBA" id="ARBA00023014"/>
    </source>
</evidence>
<dbReference type="InterPro" id="IPR005720">
    <property type="entry name" value="Dihydroorotate_DH_cat"/>
</dbReference>
<dbReference type="InterPro" id="IPR017896">
    <property type="entry name" value="4Fe4S_Fe-S-bd"/>
</dbReference>
<dbReference type="InterPro" id="IPR023359">
    <property type="entry name" value="Dihydro_DH_chainA_dom2"/>
</dbReference>
<evidence type="ECO:0000256" key="1">
    <source>
        <dbReference type="ARBA" id="ARBA00001917"/>
    </source>
</evidence>
<evidence type="ECO:0000259" key="13">
    <source>
        <dbReference type="PROSITE" id="PS51379"/>
    </source>
</evidence>
<keyword evidence="8" id="KW-0560">Oxidoreductase</keyword>
<evidence type="ECO:0000256" key="3">
    <source>
        <dbReference type="ARBA" id="ARBA00010804"/>
    </source>
</evidence>
<evidence type="ECO:0000313" key="15">
    <source>
        <dbReference type="Proteomes" id="UP000054092"/>
    </source>
</evidence>
<keyword evidence="5" id="KW-0288">FMN</keyword>
<dbReference type="GO" id="GO:0051536">
    <property type="term" value="F:iron-sulfur cluster binding"/>
    <property type="evidence" value="ECO:0007669"/>
    <property type="project" value="UniProtKB-KW"/>
</dbReference>
<dbReference type="InterPro" id="IPR017900">
    <property type="entry name" value="4Fe4S_Fe_S_CS"/>
</dbReference>
<dbReference type="SUPFAM" id="SSF51395">
    <property type="entry name" value="FMN-linked oxidoreductases"/>
    <property type="match status" value="1"/>
</dbReference>
<evidence type="ECO:0000256" key="8">
    <source>
        <dbReference type="ARBA" id="ARBA00023002"/>
    </source>
</evidence>
<dbReference type="GO" id="GO:0044205">
    <property type="term" value="P:'de novo' UMP biosynthetic process"/>
    <property type="evidence" value="ECO:0007669"/>
    <property type="project" value="UniProtKB-UniPathway"/>
</dbReference>
<feature type="domain" description="4Fe-4S ferredoxin-type" evidence="13">
    <location>
        <begin position="253"/>
        <end position="282"/>
    </location>
</feature>
<dbReference type="Gene3D" id="2.30.26.10">
    <property type="entry name" value="Dihydroorotate Dehydrogenase A, chain A, domain 2"/>
    <property type="match status" value="1"/>
</dbReference>
<accession>A0A117M2I1</accession>
<dbReference type="GO" id="GO:0006207">
    <property type="term" value="P:'de novo' pyrimidine nucleobase biosynthetic process"/>
    <property type="evidence" value="ECO:0007669"/>
    <property type="project" value="InterPro"/>
</dbReference>
<gene>
    <name evidence="14" type="ORF">XD94_0783</name>
</gene>
<dbReference type="GO" id="GO:0004152">
    <property type="term" value="F:dihydroorotate dehydrogenase activity"/>
    <property type="evidence" value="ECO:0007669"/>
    <property type="project" value="UniProtKB-ARBA"/>
</dbReference>
<comment type="pathway">
    <text evidence="2">Pyrimidine metabolism; UMP biosynthesis via de novo pathway.</text>
</comment>
<sequence>AAKVPRPCIVADKDFVINTELWSEFPPDMWFEEFLPEYKKSSSLPLIVSLGYSPEDLRKLVPLFSRFADAFELSTHYVADDPSLMKELVSAVKEGTDKPVFLKFDPSVPDPAEMAKAVQDSGGDGIVAINSLGPVYPLDRKVNRSFLGSSDGFGWISGPVIKKLSLSSVRRIREGCSLPIIGVGGIQSADDVIDFLSCGASAVQMLSGALIKGKDLFKRIVDALPSALEKRGFDSVIDAIDSAEIQKESFEVRNPVIDHEKCTRCGLCVAVCPYFALELDDKVEVDAAECFGCGLCESRCPVSAIGGVLV</sequence>
<proteinExistence type="inferred from homology"/>
<dbReference type="InterPro" id="IPR013785">
    <property type="entry name" value="Aldolase_TIM"/>
</dbReference>
<protein>
    <recommendedName>
        <fullName evidence="12">Dihydrothymine dehydrogenase</fullName>
    </recommendedName>
    <alternativeName>
        <fullName evidence="11">Dihydrouracil dehydrogenase</fullName>
    </alternativeName>
</protein>
<evidence type="ECO:0000256" key="6">
    <source>
        <dbReference type="ARBA" id="ARBA00022723"/>
    </source>
</evidence>